<keyword evidence="2" id="KW-1185">Reference proteome</keyword>
<dbReference type="AlphaFoldDB" id="A0A7X8TNH2"/>
<organism evidence="1 2">
    <name type="scientific">Vibrio agarilyticus</name>
    <dbReference type="NCBI Taxonomy" id="2726741"/>
    <lineage>
        <taxon>Bacteria</taxon>
        <taxon>Pseudomonadati</taxon>
        <taxon>Pseudomonadota</taxon>
        <taxon>Gammaproteobacteria</taxon>
        <taxon>Vibrionales</taxon>
        <taxon>Vibrionaceae</taxon>
        <taxon>Vibrio</taxon>
    </lineage>
</organism>
<name>A0A7X8TNH2_9VIBR</name>
<evidence type="ECO:0000313" key="1">
    <source>
        <dbReference type="EMBL" id="NLS11991.1"/>
    </source>
</evidence>
<comment type="caution">
    <text evidence="1">The sequence shown here is derived from an EMBL/GenBank/DDBJ whole genome shotgun (WGS) entry which is preliminary data.</text>
</comment>
<dbReference type="EMBL" id="JABAIK010000003">
    <property type="protein sequence ID" value="NLS11991.1"/>
    <property type="molecule type" value="Genomic_DNA"/>
</dbReference>
<evidence type="ECO:0000313" key="2">
    <source>
        <dbReference type="Proteomes" id="UP000535589"/>
    </source>
</evidence>
<gene>
    <name evidence="1" type="ORF">HGP28_03680</name>
</gene>
<proteinExistence type="predicted"/>
<sequence length="51" mass="6114">MERIEIFTGEQRRRRYTPQEKAKFVAMTMETEILKEALEIAQSKKLISRMP</sequence>
<dbReference type="Proteomes" id="UP000535589">
    <property type="component" value="Unassembled WGS sequence"/>
</dbReference>
<feature type="non-terminal residue" evidence="1">
    <location>
        <position position="51"/>
    </location>
</feature>
<accession>A0A7X8TNH2</accession>
<protein>
    <submittedName>
        <fullName evidence="1">Uncharacterized protein</fullName>
    </submittedName>
</protein>
<reference evidence="1 2" key="1">
    <citation type="submission" date="2020-04" db="EMBL/GenBank/DDBJ databases">
        <title>Vibrio sp. SM6, a novel species isolated from seawater.</title>
        <authorList>
            <person name="Wang X."/>
        </authorList>
    </citation>
    <scope>NUCLEOTIDE SEQUENCE [LARGE SCALE GENOMIC DNA]</scope>
    <source>
        <strain evidence="1 2">SM6</strain>
    </source>
</reference>